<reference evidence="1" key="1">
    <citation type="submission" date="2021-08" db="EMBL/GenBank/DDBJ databases">
        <title>The first chromosome-level gecko genome reveals the dynamic sex chromosomes of Neotropical dwarf geckos (Sphaerodactylidae: Sphaerodactylus).</title>
        <authorList>
            <person name="Pinto B.J."/>
            <person name="Keating S.E."/>
            <person name="Gamble T."/>
        </authorList>
    </citation>
    <scope>NUCLEOTIDE SEQUENCE</scope>
    <source>
        <strain evidence="1">TG3544</strain>
    </source>
</reference>
<sequence length="269" mass="29794">MASSQTDLENWITAIHSASASLFAKKFGKEDTVKLLKNQTKSLIQKIDMDSKMRKMAELQLSIVSDPKNRKAIENQIQQWEQNLEKFNMDLFRMRCYLASLQGGELPNPKSLLAVAGRPSKMALGRLGIFSVSSFHALICSRDEAALRKRTLSLSQRVWSKKGLFSSLKGLDTLARKAKDKRPSITQIFDSAGGHGFTGTQLPQNSSNSTESVMGQPAVTSDEEEVEGVSLRTEDQQRTEEQPRAEAVSLSPQAFSSGTSVIPETQYHL</sequence>
<name>A0ACB8GBP9_9SAUR</name>
<proteinExistence type="predicted"/>
<evidence type="ECO:0000313" key="2">
    <source>
        <dbReference type="Proteomes" id="UP000827872"/>
    </source>
</evidence>
<comment type="caution">
    <text evidence="1">The sequence shown here is derived from an EMBL/GenBank/DDBJ whole genome shotgun (WGS) entry which is preliminary data.</text>
</comment>
<protein>
    <submittedName>
        <fullName evidence="1">T-lymphoma invasion and metastasis-inducing protein 2</fullName>
    </submittedName>
</protein>
<keyword evidence="2" id="KW-1185">Reference proteome</keyword>
<evidence type="ECO:0000313" key="1">
    <source>
        <dbReference type="EMBL" id="KAH8017033.1"/>
    </source>
</evidence>
<accession>A0ACB8GBP9</accession>
<gene>
    <name evidence="1" type="primary">TIAM2_3</name>
    <name evidence="1" type="ORF">K3G42_025583</name>
</gene>
<dbReference type="Proteomes" id="UP000827872">
    <property type="component" value="Linkage Group LG01"/>
</dbReference>
<organism evidence="1 2">
    <name type="scientific">Sphaerodactylus townsendi</name>
    <dbReference type="NCBI Taxonomy" id="933632"/>
    <lineage>
        <taxon>Eukaryota</taxon>
        <taxon>Metazoa</taxon>
        <taxon>Chordata</taxon>
        <taxon>Craniata</taxon>
        <taxon>Vertebrata</taxon>
        <taxon>Euteleostomi</taxon>
        <taxon>Lepidosauria</taxon>
        <taxon>Squamata</taxon>
        <taxon>Bifurcata</taxon>
        <taxon>Gekkota</taxon>
        <taxon>Sphaerodactylidae</taxon>
        <taxon>Sphaerodactylus</taxon>
    </lineage>
</organism>
<dbReference type="EMBL" id="CM037614">
    <property type="protein sequence ID" value="KAH8017033.1"/>
    <property type="molecule type" value="Genomic_DNA"/>
</dbReference>